<feature type="non-terminal residue" evidence="12">
    <location>
        <position position="1"/>
    </location>
</feature>
<evidence type="ECO:0000313" key="12">
    <source>
        <dbReference type="EMBL" id="PIK39163.1"/>
    </source>
</evidence>
<dbReference type="PANTHER" id="PTHR14605:SF1">
    <property type="entry name" value="TRANSMEMBRANE PROTEIN 231"/>
    <property type="match status" value="1"/>
</dbReference>
<keyword evidence="10" id="KW-0966">Cell projection</keyword>
<comment type="caution">
    <text evidence="12">The sequence shown here is derived from an EMBL/GenBank/DDBJ whole genome shotgun (WGS) entry which is preliminary data.</text>
</comment>
<accession>A0A2G8JTV0</accession>
<protein>
    <recommendedName>
        <fullName evidence="3">Transmembrane protein 231</fullName>
    </recommendedName>
</protein>
<evidence type="ECO:0000256" key="3">
    <source>
        <dbReference type="ARBA" id="ARBA00015087"/>
    </source>
</evidence>
<name>A0A2G8JTV0_STIJA</name>
<comment type="subcellular location">
    <subcellularLocation>
        <location evidence="1">Cell projection</location>
        <location evidence="1">Cilium membrane</location>
        <topology evidence="1">Multi-pass membrane protein</topology>
    </subcellularLocation>
</comment>
<keyword evidence="6" id="KW-1133">Transmembrane helix</keyword>
<gene>
    <name evidence="12" type="ORF">BSL78_23986</name>
</gene>
<dbReference type="EMBL" id="MRZV01001269">
    <property type="protein sequence ID" value="PIK39163.1"/>
    <property type="molecule type" value="Genomic_DNA"/>
</dbReference>
<evidence type="ECO:0000256" key="5">
    <source>
        <dbReference type="ARBA" id="ARBA00022692"/>
    </source>
</evidence>
<dbReference type="GO" id="GO:0060170">
    <property type="term" value="C:ciliary membrane"/>
    <property type="evidence" value="ECO:0007669"/>
    <property type="project" value="UniProtKB-SubCell"/>
</dbReference>
<sequence>FWIREAFYREQPSVVFKHGILLVLGMRDGSYVTWSTYSNFNLLEQSHLIIPVVKTREEDVNRDGKKYKLHFNLEVPVSDSQDVVSVEMILVFDYKLNRFSTLHMESMAFIQRASFAAGAKFVAEGDLRLQLKQPLAHKGSDTRYNVAIIDENSVFVEDYTLSNIFSNYLIRNVSTYFDCKYPIWQTGEWDRL</sequence>
<dbReference type="PANTHER" id="PTHR14605">
    <property type="entry name" value="CHST5 PROTEIN"/>
    <property type="match status" value="1"/>
</dbReference>
<dbReference type="AlphaFoldDB" id="A0A2G8JTV0"/>
<dbReference type="GO" id="GO:0032880">
    <property type="term" value="P:regulation of protein localization"/>
    <property type="evidence" value="ECO:0007669"/>
    <property type="project" value="TreeGrafter"/>
</dbReference>
<evidence type="ECO:0000256" key="4">
    <source>
        <dbReference type="ARBA" id="ARBA00022475"/>
    </source>
</evidence>
<dbReference type="Pfam" id="PF10149">
    <property type="entry name" value="TM231"/>
    <property type="match status" value="1"/>
</dbReference>
<evidence type="ECO:0000256" key="1">
    <source>
        <dbReference type="ARBA" id="ARBA00004272"/>
    </source>
</evidence>
<evidence type="ECO:0000256" key="9">
    <source>
        <dbReference type="ARBA" id="ARBA00023180"/>
    </source>
</evidence>
<keyword evidence="7" id="KW-0969">Cilium</keyword>
<comment type="similarity">
    <text evidence="2">Belongs to the TMEM231 family.</text>
</comment>
<proteinExistence type="inferred from homology"/>
<comment type="function">
    <text evidence="11">Transmembrane component of the tectonic-like complex, a complex localized at the transition zone of primary cilia and acting as a barrier that prevents diffusion of transmembrane proteins between the cilia and plasma membranes. Required for ciliogenesis and sonic hedgehog/SHH signaling.</text>
</comment>
<keyword evidence="5 12" id="KW-0812">Transmembrane</keyword>
<dbReference type="GO" id="GO:0035869">
    <property type="term" value="C:ciliary transition zone"/>
    <property type="evidence" value="ECO:0007669"/>
    <property type="project" value="TreeGrafter"/>
</dbReference>
<evidence type="ECO:0000256" key="10">
    <source>
        <dbReference type="ARBA" id="ARBA00023273"/>
    </source>
</evidence>
<dbReference type="InterPro" id="IPR019306">
    <property type="entry name" value="TMEM231"/>
</dbReference>
<evidence type="ECO:0000256" key="2">
    <source>
        <dbReference type="ARBA" id="ARBA00009082"/>
    </source>
</evidence>
<evidence type="ECO:0000256" key="7">
    <source>
        <dbReference type="ARBA" id="ARBA00023069"/>
    </source>
</evidence>
<reference evidence="12 13" key="1">
    <citation type="journal article" date="2017" name="PLoS Biol.">
        <title>The sea cucumber genome provides insights into morphological evolution and visceral regeneration.</title>
        <authorList>
            <person name="Zhang X."/>
            <person name="Sun L."/>
            <person name="Yuan J."/>
            <person name="Sun Y."/>
            <person name="Gao Y."/>
            <person name="Zhang L."/>
            <person name="Li S."/>
            <person name="Dai H."/>
            <person name="Hamel J.F."/>
            <person name="Liu C."/>
            <person name="Yu Y."/>
            <person name="Liu S."/>
            <person name="Lin W."/>
            <person name="Guo K."/>
            <person name="Jin S."/>
            <person name="Xu P."/>
            <person name="Storey K.B."/>
            <person name="Huan P."/>
            <person name="Zhang T."/>
            <person name="Zhou Y."/>
            <person name="Zhang J."/>
            <person name="Lin C."/>
            <person name="Li X."/>
            <person name="Xing L."/>
            <person name="Huo D."/>
            <person name="Sun M."/>
            <person name="Wang L."/>
            <person name="Mercier A."/>
            <person name="Li F."/>
            <person name="Yang H."/>
            <person name="Xiang J."/>
        </authorList>
    </citation>
    <scope>NUCLEOTIDE SEQUENCE [LARGE SCALE GENOMIC DNA]</scope>
    <source>
        <strain evidence="12">Shaxun</strain>
        <tissue evidence="12">Muscle</tissue>
    </source>
</reference>
<keyword evidence="9" id="KW-0325">Glycoprotein</keyword>
<dbReference type="STRING" id="307972.A0A2G8JTV0"/>
<keyword evidence="8" id="KW-0472">Membrane</keyword>
<evidence type="ECO:0000313" key="13">
    <source>
        <dbReference type="Proteomes" id="UP000230750"/>
    </source>
</evidence>
<organism evidence="12 13">
    <name type="scientific">Stichopus japonicus</name>
    <name type="common">Sea cucumber</name>
    <dbReference type="NCBI Taxonomy" id="307972"/>
    <lineage>
        <taxon>Eukaryota</taxon>
        <taxon>Metazoa</taxon>
        <taxon>Echinodermata</taxon>
        <taxon>Eleutherozoa</taxon>
        <taxon>Echinozoa</taxon>
        <taxon>Holothuroidea</taxon>
        <taxon>Aspidochirotacea</taxon>
        <taxon>Aspidochirotida</taxon>
        <taxon>Stichopodidae</taxon>
        <taxon>Apostichopus</taxon>
    </lineage>
</organism>
<evidence type="ECO:0000256" key="6">
    <source>
        <dbReference type="ARBA" id="ARBA00022989"/>
    </source>
</evidence>
<evidence type="ECO:0000256" key="11">
    <source>
        <dbReference type="ARBA" id="ARBA00024803"/>
    </source>
</evidence>
<keyword evidence="13" id="KW-1185">Reference proteome</keyword>
<evidence type="ECO:0000256" key="8">
    <source>
        <dbReference type="ARBA" id="ARBA00023136"/>
    </source>
</evidence>
<dbReference type="GO" id="GO:0060271">
    <property type="term" value="P:cilium assembly"/>
    <property type="evidence" value="ECO:0007669"/>
    <property type="project" value="TreeGrafter"/>
</dbReference>
<dbReference type="Proteomes" id="UP000230750">
    <property type="component" value="Unassembled WGS sequence"/>
</dbReference>
<keyword evidence="4" id="KW-1003">Cell membrane</keyword>
<dbReference type="OrthoDB" id="426438at2759"/>